<reference evidence="13" key="1">
    <citation type="submission" date="2022-01" db="EMBL/GenBank/DDBJ databases">
        <authorList>
            <person name="King R."/>
        </authorList>
    </citation>
    <scope>NUCLEOTIDE SEQUENCE</scope>
</reference>
<dbReference type="InterPro" id="IPR018967">
    <property type="entry name" value="FeS-contain_CDGSH-typ"/>
</dbReference>
<dbReference type="Pfam" id="PF10660">
    <property type="entry name" value="MitoNEET_N"/>
    <property type="match status" value="1"/>
</dbReference>
<dbReference type="Proteomes" id="UP001152798">
    <property type="component" value="Chromosome 6"/>
</dbReference>
<keyword evidence="5" id="KW-0479">Metal-binding</keyword>
<dbReference type="OrthoDB" id="449252at2759"/>
<keyword evidence="14" id="KW-1185">Reference proteome</keyword>
<keyword evidence="8" id="KW-0411">Iron-sulfur</keyword>
<evidence type="ECO:0000256" key="7">
    <source>
        <dbReference type="ARBA" id="ARBA00023004"/>
    </source>
</evidence>
<comment type="similarity">
    <text evidence="2">Belongs to the CISD protein family. CISD2 subfamily.</text>
</comment>
<evidence type="ECO:0000256" key="9">
    <source>
        <dbReference type="ARBA" id="ARBA00023136"/>
    </source>
</evidence>
<dbReference type="AlphaFoldDB" id="A0A9P0HN64"/>
<evidence type="ECO:0000256" key="10">
    <source>
        <dbReference type="ARBA" id="ARBA00034078"/>
    </source>
</evidence>
<dbReference type="EMBL" id="OV725082">
    <property type="protein sequence ID" value="CAH1405823.1"/>
    <property type="molecule type" value="Genomic_DNA"/>
</dbReference>
<evidence type="ECO:0000313" key="13">
    <source>
        <dbReference type="EMBL" id="CAH1405823.1"/>
    </source>
</evidence>
<accession>A0A9P0HN64</accession>
<keyword evidence="4" id="KW-0001">2Fe-2S</keyword>
<evidence type="ECO:0000256" key="6">
    <source>
        <dbReference type="ARBA" id="ARBA00022989"/>
    </source>
</evidence>
<dbReference type="PANTHER" id="PTHR13680">
    <property type="entry name" value="CDGSH IRON-SULFUR DOMAIN-CONTAINING PROTEIN 1"/>
    <property type="match status" value="1"/>
</dbReference>
<protein>
    <recommendedName>
        <fullName evidence="12">Iron-binding zinc finger CDGSH type domain-containing protein</fullName>
    </recommendedName>
</protein>
<evidence type="ECO:0000256" key="4">
    <source>
        <dbReference type="ARBA" id="ARBA00022714"/>
    </source>
</evidence>
<name>A0A9P0HN64_NEZVI</name>
<dbReference type="FunFam" id="3.40.5.90:FF:000001">
    <property type="entry name" value="CDGSH iron-sulfur domain-containing protein 1"/>
    <property type="match status" value="1"/>
</dbReference>
<keyword evidence="9 11" id="KW-0472">Membrane</keyword>
<sequence>MEPVSVLIKSSIPNYLSNLPIPNSIGGWFKLGIKDWATLVPFFAAVGGISYVTYRAIKPKQAINPCIKKEVAKVVDIANIEDLGEKTAYCRCWRSEKFPYCDGAHGKHNRETGDNVGPVVIKRNTAK</sequence>
<dbReference type="GO" id="GO:0005741">
    <property type="term" value="C:mitochondrial outer membrane"/>
    <property type="evidence" value="ECO:0007669"/>
    <property type="project" value="TreeGrafter"/>
</dbReference>
<dbReference type="GO" id="GO:0046872">
    <property type="term" value="F:metal ion binding"/>
    <property type="evidence" value="ECO:0007669"/>
    <property type="project" value="UniProtKB-KW"/>
</dbReference>
<evidence type="ECO:0000313" key="14">
    <source>
        <dbReference type="Proteomes" id="UP001152798"/>
    </source>
</evidence>
<dbReference type="GO" id="GO:0051537">
    <property type="term" value="F:2 iron, 2 sulfur cluster binding"/>
    <property type="evidence" value="ECO:0007669"/>
    <property type="project" value="UniProtKB-KW"/>
</dbReference>
<proteinExistence type="inferred from homology"/>
<dbReference type="SMART" id="SM00704">
    <property type="entry name" value="ZnF_CDGSH"/>
    <property type="match status" value="1"/>
</dbReference>
<evidence type="ECO:0000256" key="8">
    <source>
        <dbReference type="ARBA" id="ARBA00023014"/>
    </source>
</evidence>
<feature type="domain" description="Iron-binding zinc finger CDGSH type" evidence="12">
    <location>
        <begin position="73"/>
        <end position="111"/>
    </location>
</feature>
<dbReference type="GO" id="GO:0010506">
    <property type="term" value="P:regulation of autophagy"/>
    <property type="evidence" value="ECO:0007669"/>
    <property type="project" value="InterPro"/>
</dbReference>
<evidence type="ECO:0000259" key="12">
    <source>
        <dbReference type="SMART" id="SM00704"/>
    </source>
</evidence>
<keyword evidence="7" id="KW-0408">Iron</keyword>
<dbReference type="GO" id="GO:0005789">
    <property type="term" value="C:endoplasmic reticulum membrane"/>
    <property type="evidence" value="ECO:0007669"/>
    <property type="project" value="UniProtKB-SubCell"/>
</dbReference>
<dbReference type="InterPro" id="IPR045131">
    <property type="entry name" value="CISD1/2"/>
</dbReference>
<dbReference type="InterPro" id="IPR042216">
    <property type="entry name" value="MitoNEET_CISD"/>
</dbReference>
<evidence type="ECO:0000256" key="11">
    <source>
        <dbReference type="SAM" id="Phobius"/>
    </source>
</evidence>
<feature type="transmembrane region" description="Helical" evidence="11">
    <location>
        <begin position="36"/>
        <end position="54"/>
    </location>
</feature>
<dbReference type="Pfam" id="PF09360">
    <property type="entry name" value="zf-CDGSH"/>
    <property type="match status" value="1"/>
</dbReference>
<evidence type="ECO:0000256" key="3">
    <source>
        <dbReference type="ARBA" id="ARBA00022692"/>
    </source>
</evidence>
<dbReference type="InterPro" id="IPR019610">
    <property type="entry name" value="FeS-contain_mitoNEET_N"/>
</dbReference>
<dbReference type="Gene3D" id="3.40.5.90">
    <property type="entry name" value="CDGSH iron-sulfur domain, mitoNEET-type"/>
    <property type="match status" value="1"/>
</dbReference>
<organism evidence="13 14">
    <name type="scientific">Nezara viridula</name>
    <name type="common">Southern green stink bug</name>
    <name type="synonym">Cimex viridulus</name>
    <dbReference type="NCBI Taxonomy" id="85310"/>
    <lineage>
        <taxon>Eukaryota</taxon>
        <taxon>Metazoa</taxon>
        <taxon>Ecdysozoa</taxon>
        <taxon>Arthropoda</taxon>
        <taxon>Hexapoda</taxon>
        <taxon>Insecta</taxon>
        <taxon>Pterygota</taxon>
        <taxon>Neoptera</taxon>
        <taxon>Paraneoptera</taxon>
        <taxon>Hemiptera</taxon>
        <taxon>Heteroptera</taxon>
        <taxon>Panheteroptera</taxon>
        <taxon>Pentatomomorpha</taxon>
        <taxon>Pentatomoidea</taxon>
        <taxon>Pentatomidae</taxon>
        <taxon>Pentatominae</taxon>
        <taxon>Nezara</taxon>
    </lineage>
</organism>
<evidence type="ECO:0000256" key="5">
    <source>
        <dbReference type="ARBA" id="ARBA00022723"/>
    </source>
</evidence>
<keyword evidence="6 11" id="KW-1133">Transmembrane helix</keyword>
<comment type="subcellular location">
    <subcellularLocation>
        <location evidence="1">Endoplasmic reticulum membrane</location>
        <topology evidence="1">Single-pass membrane protein</topology>
    </subcellularLocation>
</comment>
<evidence type="ECO:0000256" key="1">
    <source>
        <dbReference type="ARBA" id="ARBA00004389"/>
    </source>
</evidence>
<gene>
    <name evidence="13" type="ORF">NEZAVI_LOCUS13911</name>
</gene>
<comment type="cofactor">
    <cofactor evidence="10">
        <name>[2Fe-2S] cluster</name>
        <dbReference type="ChEBI" id="CHEBI:190135"/>
    </cofactor>
</comment>
<keyword evidence="3 11" id="KW-0812">Transmembrane</keyword>
<evidence type="ECO:0000256" key="2">
    <source>
        <dbReference type="ARBA" id="ARBA00008624"/>
    </source>
</evidence>
<dbReference type="PANTHER" id="PTHR13680:SF5">
    <property type="entry name" value="CDGSH IRON-SULFUR DOMAIN-CONTAINING PROTEIN 1"/>
    <property type="match status" value="1"/>
</dbReference>